<feature type="transmembrane region" description="Helical" evidence="9">
    <location>
        <begin position="109"/>
        <end position="131"/>
    </location>
</feature>
<evidence type="ECO:0000256" key="3">
    <source>
        <dbReference type="ARBA" id="ARBA00022448"/>
    </source>
</evidence>
<dbReference type="EMBL" id="JAHXPT010000015">
    <property type="protein sequence ID" value="MBW6411553.1"/>
    <property type="molecule type" value="Genomic_DNA"/>
</dbReference>
<dbReference type="RefSeq" id="WP_219781017.1">
    <property type="nucleotide sequence ID" value="NZ_JAHXPT010000015.1"/>
</dbReference>
<dbReference type="InterPro" id="IPR000515">
    <property type="entry name" value="MetI-like"/>
</dbReference>
<evidence type="ECO:0000256" key="10">
    <source>
        <dbReference type="RuleBase" id="RU365097"/>
    </source>
</evidence>
<dbReference type="PANTHER" id="PTHR30183">
    <property type="entry name" value="MOLYBDENUM TRANSPORT SYSTEM PERMEASE PROTEIN MODB"/>
    <property type="match status" value="1"/>
</dbReference>
<accession>A0ABS7ATS6</accession>
<keyword evidence="13" id="KW-1185">Reference proteome</keyword>
<evidence type="ECO:0000256" key="2">
    <source>
        <dbReference type="ARBA" id="ARBA00007069"/>
    </source>
</evidence>
<feature type="transmembrane region" description="Helical" evidence="9">
    <location>
        <begin position="254"/>
        <end position="277"/>
    </location>
</feature>
<evidence type="ECO:0000259" key="11">
    <source>
        <dbReference type="PROSITE" id="PS50928"/>
    </source>
</evidence>
<dbReference type="InterPro" id="IPR035906">
    <property type="entry name" value="MetI-like_sf"/>
</dbReference>
<keyword evidence="7 9" id="KW-1133">Transmembrane helix</keyword>
<keyword evidence="5 10" id="KW-0500">Molybdenum</keyword>
<evidence type="ECO:0000256" key="6">
    <source>
        <dbReference type="ARBA" id="ARBA00022692"/>
    </source>
</evidence>
<evidence type="ECO:0000313" key="12">
    <source>
        <dbReference type="EMBL" id="MBW6411553.1"/>
    </source>
</evidence>
<proteinExistence type="inferred from homology"/>
<comment type="similarity">
    <text evidence="2 10">Belongs to the binding-protein-dependent transport system permease family. CysTW subfamily.</text>
</comment>
<organism evidence="12 13">
    <name type="scientific">Clostridium weizhouense</name>
    <dbReference type="NCBI Taxonomy" id="2859781"/>
    <lineage>
        <taxon>Bacteria</taxon>
        <taxon>Bacillati</taxon>
        <taxon>Bacillota</taxon>
        <taxon>Clostridia</taxon>
        <taxon>Eubacteriales</taxon>
        <taxon>Clostridiaceae</taxon>
        <taxon>Clostridium</taxon>
    </lineage>
</organism>
<evidence type="ECO:0000256" key="7">
    <source>
        <dbReference type="ARBA" id="ARBA00022989"/>
    </source>
</evidence>
<protein>
    <recommendedName>
        <fullName evidence="10">Molybdenum transport system permease</fullName>
    </recommendedName>
</protein>
<evidence type="ECO:0000256" key="4">
    <source>
        <dbReference type="ARBA" id="ARBA00022475"/>
    </source>
</evidence>
<evidence type="ECO:0000256" key="9">
    <source>
        <dbReference type="RuleBase" id="RU363032"/>
    </source>
</evidence>
<evidence type="ECO:0000313" key="13">
    <source>
        <dbReference type="Proteomes" id="UP001519921"/>
    </source>
</evidence>
<feature type="transmembrane region" description="Helical" evidence="9">
    <location>
        <begin position="208"/>
        <end position="234"/>
    </location>
</feature>
<feature type="domain" description="ABC transmembrane type-1" evidence="11">
    <location>
        <begin position="70"/>
        <end position="273"/>
    </location>
</feature>
<evidence type="ECO:0000256" key="8">
    <source>
        <dbReference type="ARBA" id="ARBA00023136"/>
    </source>
</evidence>
<dbReference type="Gene3D" id="1.10.3720.10">
    <property type="entry name" value="MetI-like"/>
    <property type="match status" value="1"/>
</dbReference>
<keyword evidence="6 9" id="KW-0812">Transmembrane</keyword>
<dbReference type="PROSITE" id="PS50928">
    <property type="entry name" value="ABC_TM1"/>
    <property type="match status" value="1"/>
</dbReference>
<keyword evidence="3 9" id="KW-0813">Transport</keyword>
<keyword evidence="8 9" id="KW-0472">Membrane</keyword>
<dbReference type="Pfam" id="PF00528">
    <property type="entry name" value="BPD_transp_1"/>
    <property type="match status" value="1"/>
</dbReference>
<dbReference type="SUPFAM" id="SSF161098">
    <property type="entry name" value="MetI-like"/>
    <property type="match status" value="1"/>
</dbReference>
<dbReference type="PANTHER" id="PTHR30183:SF3">
    <property type="entry name" value="MOLYBDENUM TRANSPORT SYSTEM PERMEASE PROTEIN MODB"/>
    <property type="match status" value="1"/>
</dbReference>
<dbReference type="InterPro" id="IPR006469">
    <property type="entry name" value="NifC_ABC_porter"/>
</dbReference>
<dbReference type="NCBIfam" id="TIGR02141">
    <property type="entry name" value="modB_ABC"/>
    <property type="match status" value="1"/>
</dbReference>
<feature type="transmembrane region" description="Helical" evidence="9">
    <location>
        <begin position="143"/>
        <end position="161"/>
    </location>
</feature>
<comment type="caution">
    <text evidence="12">The sequence shown here is derived from an EMBL/GenBank/DDBJ whole genome shotgun (WGS) entry which is preliminary data.</text>
</comment>
<feature type="transmembrane region" description="Helical" evidence="9">
    <location>
        <begin position="28"/>
        <end position="49"/>
    </location>
</feature>
<feature type="transmembrane region" description="Helical" evidence="9">
    <location>
        <begin position="78"/>
        <end position="97"/>
    </location>
</feature>
<gene>
    <name evidence="12" type="ORF">KYD98_15820</name>
</gene>
<sequence length="281" mass="31600">MIESNCRERYIVDKQKCKIFKNLKISNYIFLILIFLYVCFLIVPVIGLIKYSGITKLLETIRNVDNIYCLKLSMKTSSISVLLTFVFGTPTAFYLAKVSKNKITKIVDILVELPIVLPPAVVGIGLLLAFGDNGFIGKIFSNLGYSITFTPIAVIISQLFVSSSLYIKFLKNSIEDVPKEIFEVSYVLGASKIKTNIKIIIPMLKKTIISALILCWVRALGEFGATLMFAGNVMNKTRTIPLQIYTYMQTDIRMATAFAGILYVLSFAMILIIRILLRDKD</sequence>
<dbReference type="Proteomes" id="UP001519921">
    <property type="component" value="Unassembled WGS sequence"/>
</dbReference>
<dbReference type="NCBIfam" id="TIGR01581">
    <property type="entry name" value="Mo_ABC_porter"/>
    <property type="match status" value="1"/>
</dbReference>
<comment type="subcellular location">
    <subcellularLocation>
        <location evidence="1 9">Cell membrane</location>
        <topology evidence="1 9">Multi-pass membrane protein</topology>
    </subcellularLocation>
</comment>
<keyword evidence="4 10" id="KW-1003">Cell membrane</keyword>
<name>A0ABS7ATS6_9CLOT</name>
<evidence type="ECO:0000256" key="5">
    <source>
        <dbReference type="ARBA" id="ARBA00022505"/>
    </source>
</evidence>
<evidence type="ECO:0000256" key="1">
    <source>
        <dbReference type="ARBA" id="ARBA00004651"/>
    </source>
</evidence>
<dbReference type="InterPro" id="IPR011867">
    <property type="entry name" value="ModB_ABC"/>
</dbReference>
<reference evidence="12 13" key="1">
    <citation type="submission" date="2021-07" db="EMBL/GenBank/DDBJ databases">
        <title>Clostridium weizhouense sp. nov., an anaerobic bacterium isolated from activated sludge of Petroleum wastewater.</title>
        <authorList>
            <person name="Li Q."/>
        </authorList>
    </citation>
    <scope>NUCLEOTIDE SEQUENCE [LARGE SCALE GENOMIC DNA]</scope>
    <source>
        <strain evidence="12 13">YB-6</strain>
    </source>
</reference>
<dbReference type="CDD" id="cd06261">
    <property type="entry name" value="TM_PBP2"/>
    <property type="match status" value="1"/>
</dbReference>
<comment type="function">
    <text evidence="10">Part of the binding-protein-dependent transport system for molybdenum; probably responsible for the translocation of the substrate across the membrane.</text>
</comment>